<evidence type="ECO:0000313" key="5">
    <source>
        <dbReference type="EMBL" id="KOB68861.1"/>
    </source>
</evidence>
<sequence length="70" mass="7968">MFGVATSAYQVEGAWDEDGKTESIWDRYLHAQPEVIADGRNGDIASDTYHNVQRDVEMLRELGVDFYRTA</sequence>
<proteinExistence type="inferred from homology"/>
<dbReference type="STRING" id="104452.A0A0L7L0M4"/>
<protein>
    <submittedName>
        <fullName evidence="5">Beta-glucosidase</fullName>
    </submittedName>
</protein>
<organism evidence="5 6">
    <name type="scientific">Operophtera brumata</name>
    <name type="common">Winter moth</name>
    <name type="synonym">Phalaena brumata</name>
    <dbReference type="NCBI Taxonomy" id="104452"/>
    <lineage>
        <taxon>Eukaryota</taxon>
        <taxon>Metazoa</taxon>
        <taxon>Ecdysozoa</taxon>
        <taxon>Arthropoda</taxon>
        <taxon>Hexapoda</taxon>
        <taxon>Insecta</taxon>
        <taxon>Pterygota</taxon>
        <taxon>Neoptera</taxon>
        <taxon>Endopterygota</taxon>
        <taxon>Lepidoptera</taxon>
        <taxon>Glossata</taxon>
        <taxon>Ditrysia</taxon>
        <taxon>Geometroidea</taxon>
        <taxon>Geometridae</taxon>
        <taxon>Larentiinae</taxon>
        <taxon>Operophtera</taxon>
    </lineage>
</organism>
<comment type="similarity">
    <text evidence="1 4">Belongs to the glycosyl hydrolase 1 family.</text>
</comment>
<name>A0A0L7L0M4_OPEBR</name>
<reference evidence="5 6" key="1">
    <citation type="journal article" date="2015" name="Genome Biol. Evol.">
        <title>The genome of winter moth (Operophtera brumata) provides a genomic perspective on sexual dimorphism and phenology.</title>
        <authorList>
            <person name="Derks M.F."/>
            <person name="Smit S."/>
            <person name="Salis L."/>
            <person name="Schijlen E."/>
            <person name="Bossers A."/>
            <person name="Mateman C."/>
            <person name="Pijl A.S."/>
            <person name="de Ridder D."/>
            <person name="Groenen M.A."/>
            <person name="Visser M.E."/>
            <person name="Megens H.J."/>
        </authorList>
    </citation>
    <scope>NUCLEOTIDE SEQUENCE [LARGE SCALE GENOMIC DNA]</scope>
    <source>
        <strain evidence="5">WM2013NL</strain>
        <tissue evidence="5">Head and thorax</tissue>
    </source>
</reference>
<keyword evidence="3" id="KW-0326">Glycosidase</keyword>
<evidence type="ECO:0000256" key="4">
    <source>
        <dbReference type="RuleBase" id="RU003690"/>
    </source>
</evidence>
<dbReference type="EMBL" id="JTDY01003894">
    <property type="protein sequence ID" value="KOB68861.1"/>
    <property type="molecule type" value="Genomic_DNA"/>
</dbReference>
<dbReference type="Proteomes" id="UP000037510">
    <property type="component" value="Unassembled WGS sequence"/>
</dbReference>
<dbReference type="GO" id="GO:0005975">
    <property type="term" value="P:carbohydrate metabolic process"/>
    <property type="evidence" value="ECO:0007669"/>
    <property type="project" value="InterPro"/>
</dbReference>
<dbReference type="PANTHER" id="PTHR10353:SF36">
    <property type="entry name" value="LP05116P"/>
    <property type="match status" value="1"/>
</dbReference>
<dbReference type="GO" id="GO:0008422">
    <property type="term" value="F:beta-glucosidase activity"/>
    <property type="evidence" value="ECO:0007669"/>
    <property type="project" value="TreeGrafter"/>
</dbReference>
<comment type="caution">
    <text evidence="5">The sequence shown here is derived from an EMBL/GenBank/DDBJ whole genome shotgun (WGS) entry which is preliminary data.</text>
</comment>
<dbReference type="Pfam" id="PF00232">
    <property type="entry name" value="Glyco_hydro_1"/>
    <property type="match status" value="1"/>
</dbReference>
<dbReference type="Gene3D" id="3.20.20.80">
    <property type="entry name" value="Glycosidases"/>
    <property type="match status" value="1"/>
</dbReference>
<dbReference type="InterPro" id="IPR001360">
    <property type="entry name" value="Glyco_hydro_1"/>
</dbReference>
<dbReference type="AlphaFoldDB" id="A0A0L7L0M4"/>
<evidence type="ECO:0000256" key="3">
    <source>
        <dbReference type="ARBA" id="ARBA00023295"/>
    </source>
</evidence>
<evidence type="ECO:0000256" key="1">
    <source>
        <dbReference type="ARBA" id="ARBA00010838"/>
    </source>
</evidence>
<gene>
    <name evidence="5" type="ORF">OBRU01_14144</name>
</gene>
<dbReference type="InterPro" id="IPR017853">
    <property type="entry name" value="GH"/>
</dbReference>
<accession>A0A0L7L0M4</accession>
<keyword evidence="6" id="KW-1185">Reference proteome</keyword>
<keyword evidence="2" id="KW-0378">Hydrolase</keyword>
<dbReference type="PANTHER" id="PTHR10353">
    <property type="entry name" value="GLYCOSYL HYDROLASE"/>
    <property type="match status" value="1"/>
</dbReference>
<dbReference type="SUPFAM" id="SSF51445">
    <property type="entry name" value="(Trans)glycosidases"/>
    <property type="match status" value="1"/>
</dbReference>
<evidence type="ECO:0000313" key="6">
    <source>
        <dbReference type="Proteomes" id="UP000037510"/>
    </source>
</evidence>
<evidence type="ECO:0000256" key="2">
    <source>
        <dbReference type="ARBA" id="ARBA00022801"/>
    </source>
</evidence>